<dbReference type="Proteomes" id="UP000744032">
    <property type="component" value="Unassembled WGS sequence"/>
</dbReference>
<dbReference type="EMBL" id="JAAXMD010000006">
    <property type="protein sequence ID" value="NKQ23180.1"/>
    <property type="molecule type" value="Genomic_DNA"/>
</dbReference>
<dbReference type="RefSeq" id="WP_168371994.1">
    <property type="nucleotide sequence ID" value="NZ_JAAXMD010000006.1"/>
</dbReference>
<comment type="caution">
    <text evidence="1">The sequence shown here is derived from an EMBL/GenBank/DDBJ whole genome shotgun (WGS) entry which is preliminary data.</text>
</comment>
<dbReference type="SUPFAM" id="SSF103473">
    <property type="entry name" value="MFS general substrate transporter"/>
    <property type="match status" value="1"/>
</dbReference>
<evidence type="ECO:0000313" key="2">
    <source>
        <dbReference type="Proteomes" id="UP000744032"/>
    </source>
</evidence>
<protein>
    <submittedName>
        <fullName evidence="1">MFS transporter</fullName>
    </submittedName>
</protein>
<organism evidence="1 2">
    <name type="scientific">Streptomyces galbus</name>
    <dbReference type="NCBI Taxonomy" id="33898"/>
    <lineage>
        <taxon>Bacteria</taxon>
        <taxon>Bacillati</taxon>
        <taxon>Actinomycetota</taxon>
        <taxon>Actinomycetes</taxon>
        <taxon>Kitasatosporales</taxon>
        <taxon>Streptomycetaceae</taxon>
        <taxon>Streptomyces</taxon>
    </lineage>
</organism>
<keyword evidence="2" id="KW-1185">Reference proteome</keyword>
<name>A0ABX1IBX5_STRGB</name>
<dbReference type="InterPro" id="IPR036259">
    <property type="entry name" value="MFS_trans_sf"/>
</dbReference>
<sequence length="159" mass="16190">MTGSGAYIAGLTVFLVQTRSVSVAATAACILVSTLGGKFGALPFSSLIDRLGGRTTYASTKAVGGLATAALLIDSSPVVITGCLIAAARSPPLHCGCGSGCLSPAQLLDTSLPSRRVSVVSHSMAAAQTFENEAPSCRCAAVPARRCCTTSWARQPSRW</sequence>
<proteinExistence type="predicted"/>
<reference evidence="1 2" key="1">
    <citation type="submission" date="2020-04" db="EMBL/GenBank/DDBJ databases">
        <title>Genome sequence of Streptomyces galbus strain I339.</title>
        <authorList>
            <person name="Silva E.A.N."/>
            <person name="Merces M."/>
            <person name="Castelo Branco A.P.O.T."/>
            <person name="Vasconcelos P.C."/>
            <person name="Costa N.P."/>
            <person name="Marinho G.C.S."/>
            <person name="Oliveira C.J.B."/>
            <person name="Araujo D."/>
            <person name="Rodrigues Junior V.S."/>
            <person name="Almeida R."/>
            <person name="Silva Filho U.R."/>
            <person name="Andrade A.S.A."/>
            <person name="Cibulski S.P."/>
        </authorList>
    </citation>
    <scope>NUCLEOTIDE SEQUENCE [LARGE SCALE GENOMIC DNA]</scope>
    <source>
        <strain evidence="1 2">I339</strain>
    </source>
</reference>
<gene>
    <name evidence="1" type="ORF">HF200_01530</name>
</gene>
<accession>A0ABX1IBX5</accession>
<evidence type="ECO:0000313" key="1">
    <source>
        <dbReference type="EMBL" id="NKQ23180.1"/>
    </source>
</evidence>